<dbReference type="EMBL" id="LOMY01000178">
    <property type="protein sequence ID" value="OCQ51218.1"/>
    <property type="molecule type" value="Genomic_DNA"/>
</dbReference>
<accession>A0A1C0TZW8</accession>
<sequence>MGRKLINIKNKPTVNIIAGVTNIKFIHNKTPCKAIIEHGYIARKRFTVDRMSEWSGDLWAPWISDKYEPNKAIHIYTGKELKPELGIDIWIFQDYWNPPNVNAVKYSINKEFNYDGALEIPGNNRGGGNKTLILELNGDNIDLKMI</sequence>
<proteinExistence type="predicted"/>
<evidence type="ECO:0000313" key="2">
    <source>
        <dbReference type="Proteomes" id="UP000093476"/>
    </source>
</evidence>
<dbReference type="AlphaFoldDB" id="A0A1C0TZW8"/>
<name>A0A1C0TZW8_9GAMM</name>
<dbReference type="PATRIC" id="fig|286156.4.peg.4188"/>
<gene>
    <name evidence="1" type="ORF">Ppb6_03627</name>
</gene>
<dbReference type="RefSeq" id="WP_065824278.1">
    <property type="nucleotide sequence ID" value="NZ_CAWMQZ010000178.1"/>
</dbReference>
<reference evidence="1 2" key="1">
    <citation type="submission" date="2015-12" db="EMBL/GenBank/DDBJ databases">
        <title>Genome comparisons provide insights into the role of secondary metabolites in the pathogenic phase of the Photorhabdus life cycle.</title>
        <authorList>
            <person name="Tobias N.J."/>
            <person name="Mishra B."/>
            <person name="Gupta D.K."/>
            <person name="Thines M."/>
            <person name="Stinear T.P."/>
            <person name="Bode H.B."/>
        </authorList>
    </citation>
    <scope>NUCLEOTIDE SEQUENCE [LARGE SCALE GENOMIC DNA]</scope>
    <source>
        <strain evidence="1 2">PB68.1</strain>
    </source>
</reference>
<keyword evidence="2" id="KW-1185">Reference proteome</keyword>
<dbReference type="Proteomes" id="UP000093476">
    <property type="component" value="Unassembled WGS sequence"/>
</dbReference>
<protein>
    <submittedName>
        <fullName evidence="1">Uncharacterized protein</fullName>
    </submittedName>
</protein>
<organism evidence="1 2">
    <name type="scientific">Photorhabdus australis subsp. thailandensis</name>
    <dbReference type="NCBI Taxonomy" id="2805096"/>
    <lineage>
        <taxon>Bacteria</taxon>
        <taxon>Pseudomonadati</taxon>
        <taxon>Pseudomonadota</taxon>
        <taxon>Gammaproteobacteria</taxon>
        <taxon>Enterobacterales</taxon>
        <taxon>Morganellaceae</taxon>
        <taxon>Photorhabdus</taxon>
    </lineage>
</organism>
<evidence type="ECO:0000313" key="1">
    <source>
        <dbReference type="EMBL" id="OCQ51218.1"/>
    </source>
</evidence>
<comment type="caution">
    <text evidence="1">The sequence shown here is derived from an EMBL/GenBank/DDBJ whole genome shotgun (WGS) entry which is preliminary data.</text>
</comment>